<comment type="catalytic activity">
    <reaction evidence="1">
        <text>2-phosphoglycolate + H2O = glycolate + phosphate</text>
        <dbReference type="Rhea" id="RHEA:14369"/>
        <dbReference type="ChEBI" id="CHEBI:15377"/>
        <dbReference type="ChEBI" id="CHEBI:29805"/>
        <dbReference type="ChEBI" id="CHEBI:43474"/>
        <dbReference type="ChEBI" id="CHEBI:58033"/>
        <dbReference type="EC" id="3.1.3.18"/>
    </reaction>
</comment>
<dbReference type="EMBL" id="FLUP01000001">
    <property type="protein sequence ID" value="SBW08804.1"/>
    <property type="molecule type" value="Genomic_DNA"/>
</dbReference>
<dbReference type="SFLD" id="SFLDG01129">
    <property type="entry name" value="C1.5:_HAD__Beta-PGM__Phosphata"/>
    <property type="match status" value="1"/>
</dbReference>
<dbReference type="AlphaFoldDB" id="A0A212KAN6"/>
<dbReference type="InterPro" id="IPR023198">
    <property type="entry name" value="PGP-like_dom2"/>
</dbReference>
<dbReference type="PANTHER" id="PTHR43434:SF1">
    <property type="entry name" value="PHOSPHOGLYCOLATE PHOSPHATASE"/>
    <property type="match status" value="1"/>
</dbReference>
<dbReference type="GO" id="GO:0006281">
    <property type="term" value="P:DNA repair"/>
    <property type="evidence" value="ECO:0007669"/>
    <property type="project" value="TreeGrafter"/>
</dbReference>
<dbReference type="SUPFAM" id="SSF56784">
    <property type="entry name" value="HAD-like"/>
    <property type="match status" value="1"/>
</dbReference>
<comment type="similarity">
    <text evidence="3">Belongs to the HAD-like hydrolase superfamily. CbbY/CbbZ/Gph/YieH family.</text>
</comment>
<evidence type="ECO:0000256" key="4">
    <source>
        <dbReference type="ARBA" id="ARBA00013078"/>
    </source>
</evidence>
<dbReference type="Gene3D" id="3.40.50.1000">
    <property type="entry name" value="HAD superfamily/HAD-like"/>
    <property type="match status" value="1"/>
</dbReference>
<evidence type="ECO:0000313" key="5">
    <source>
        <dbReference type="EMBL" id="SBW08804.1"/>
    </source>
</evidence>
<evidence type="ECO:0000256" key="3">
    <source>
        <dbReference type="ARBA" id="ARBA00006171"/>
    </source>
</evidence>
<dbReference type="RefSeq" id="WP_192113956.1">
    <property type="nucleotide sequence ID" value="NZ_CABUEN010000004.1"/>
</dbReference>
<name>A0A212KAN6_9BACT</name>
<comment type="pathway">
    <text evidence="2">Organic acid metabolism; glycolate biosynthesis; glycolate from 2-phosphoglycolate: step 1/1.</text>
</comment>
<dbReference type="PANTHER" id="PTHR43434">
    <property type="entry name" value="PHOSPHOGLYCOLATE PHOSPHATASE"/>
    <property type="match status" value="1"/>
</dbReference>
<reference evidence="5" key="1">
    <citation type="submission" date="2016-04" db="EMBL/GenBank/DDBJ databases">
        <authorList>
            <person name="Evans L.H."/>
            <person name="Alamgir A."/>
            <person name="Owens N."/>
            <person name="Weber N.D."/>
            <person name="Virtaneva K."/>
            <person name="Barbian K."/>
            <person name="Babar A."/>
            <person name="Rosenke K."/>
        </authorList>
    </citation>
    <scope>NUCLEOTIDE SEQUENCE</scope>
    <source>
        <strain evidence="5">92-2</strain>
    </source>
</reference>
<dbReference type="InterPro" id="IPR036412">
    <property type="entry name" value="HAD-like_sf"/>
</dbReference>
<dbReference type="GO" id="GO:0008967">
    <property type="term" value="F:phosphoglycolate phosphatase activity"/>
    <property type="evidence" value="ECO:0007669"/>
    <property type="project" value="UniProtKB-EC"/>
</dbReference>
<dbReference type="Gene3D" id="1.10.150.240">
    <property type="entry name" value="Putative phosphatase, domain 2"/>
    <property type="match status" value="1"/>
</dbReference>
<dbReference type="SFLD" id="SFLDS00003">
    <property type="entry name" value="Haloacid_Dehalogenase"/>
    <property type="match status" value="1"/>
</dbReference>
<dbReference type="GO" id="GO:0005829">
    <property type="term" value="C:cytosol"/>
    <property type="evidence" value="ECO:0007669"/>
    <property type="project" value="TreeGrafter"/>
</dbReference>
<dbReference type="InterPro" id="IPR023214">
    <property type="entry name" value="HAD_sf"/>
</dbReference>
<dbReference type="EC" id="3.1.3.18" evidence="4"/>
<organism evidence="5">
    <name type="scientific">uncultured Desulfovibrio sp</name>
    <dbReference type="NCBI Taxonomy" id="167968"/>
    <lineage>
        <taxon>Bacteria</taxon>
        <taxon>Pseudomonadati</taxon>
        <taxon>Thermodesulfobacteriota</taxon>
        <taxon>Desulfovibrionia</taxon>
        <taxon>Desulfovibrionales</taxon>
        <taxon>Desulfovibrionaceae</taxon>
        <taxon>Desulfovibrio</taxon>
        <taxon>environmental samples</taxon>
    </lineage>
</organism>
<proteinExistence type="inferred from homology"/>
<evidence type="ECO:0000256" key="2">
    <source>
        <dbReference type="ARBA" id="ARBA00004818"/>
    </source>
</evidence>
<dbReference type="NCBIfam" id="TIGR01549">
    <property type="entry name" value="HAD-SF-IA-v1"/>
    <property type="match status" value="1"/>
</dbReference>
<protein>
    <recommendedName>
        <fullName evidence="4">phosphoglycolate phosphatase</fullName>
        <ecNumber evidence="4">3.1.3.18</ecNumber>
    </recommendedName>
</protein>
<keyword evidence="5" id="KW-0378">Hydrolase</keyword>
<evidence type="ECO:0000256" key="1">
    <source>
        <dbReference type="ARBA" id="ARBA00000830"/>
    </source>
</evidence>
<accession>A0A212KAN6</accession>
<sequence>MSGQQAQQLTAQGLFPHGIAGVIFDCDGVMIDSRTANNIYYNRVLAWFGLPPMTPEQEHYSFMATSEQALLHIVPPHLHHEIDYVIRNEVVYRRDITPLLRLQPGFMNFIGNLRSRGVRMAVHTNRKLDGIQTVLDIFSLPSYFNPVVAADTAAPKPSPEGTRHICAAWQCPPQQVLFVGDSEHDKEAARGAGVIFAAFNGGPLRGEITAADYPGLHTALAAVLPPVSGL</sequence>
<dbReference type="NCBIfam" id="TIGR01509">
    <property type="entry name" value="HAD-SF-IA-v3"/>
    <property type="match status" value="1"/>
</dbReference>
<dbReference type="Pfam" id="PF13419">
    <property type="entry name" value="HAD_2"/>
    <property type="match status" value="1"/>
</dbReference>
<gene>
    <name evidence="5" type="ORF">KM92DES2_12563</name>
</gene>
<dbReference type="InterPro" id="IPR050155">
    <property type="entry name" value="HAD-like_hydrolase_sf"/>
</dbReference>
<dbReference type="InterPro" id="IPR006439">
    <property type="entry name" value="HAD-SF_hydro_IA"/>
</dbReference>
<dbReference type="InterPro" id="IPR041492">
    <property type="entry name" value="HAD_2"/>
</dbReference>